<reference evidence="3 4" key="1">
    <citation type="journal article" date="2013" name="Curr. Biol.">
        <title>The Genome of the Foraminiferan Reticulomyxa filosa.</title>
        <authorList>
            <person name="Glockner G."/>
            <person name="Hulsmann N."/>
            <person name="Schleicher M."/>
            <person name="Noegel A.A."/>
            <person name="Eichinger L."/>
            <person name="Gallinger C."/>
            <person name="Pawlowski J."/>
            <person name="Sierra R."/>
            <person name="Euteneuer U."/>
            <person name="Pillet L."/>
            <person name="Moustafa A."/>
            <person name="Platzer M."/>
            <person name="Groth M."/>
            <person name="Szafranski K."/>
            <person name="Schliwa M."/>
        </authorList>
    </citation>
    <scope>NUCLEOTIDE SEQUENCE [LARGE SCALE GENOMIC DNA]</scope>
</reference>
<dbReference type="Proteomes" id="UP000023152">
    <property type="component" value="Unassembled WGS sequence"/>
</dbReference>
<feature type="transmembrane region" description="Helical" evidence="2">
    <location>
        <begin position="173"/>
        <end position="195"/>
    </location>
</feature>
<comment type="caution">
    <text evidence="3">The sequence shown here is derived from an EMBL/GenBank/DDBJ whole genome shotgun (WGS) entry which is preliminary data.</text>
</comment>
<gene>
    <name evidence="3" type="ORF">RFI_15771</name>
</gene>
<organism evidence="3 4">
    <name type="scientific">Reticulomyxa filosa</name>
    <dbReference type="NCBI Taxonomy" id="46433"/>
    <lineage>
        <taxon>Eukaryota</taxon>
        <taxon>Sar</taxon>
        <taxon>Rhizaria</taxon>
        <taxon>Retaria</taxon>
        <taxon>Foraminifera</taxon>
        <taxon>Monothalamids</taxon>
        <taxon>Reticulomyxidae</taxon>
        <taxon>Reticulomyxa</taxon>
    </lineage>
</organism>
<proteinExistence type="predicted"/>
<keyword evidence="2" id="KW-0472">Membrane</keyword>
<evidence type="ECO:0000256" key="1">
    <source>
        <dbReference type="SAM" id="MobiDB-lite"/>
    </source>
</evidence>
<keyword evidence="2" id="KW-0812">Transmembrane</keyword>
<dbReference type="EMBL" id="ASPP01011627">
    <property type="protein sequence ID" value="ETO21434.1"/>
    <property type="molecule type" value="Genomic_DNA"/>
</dbReference>
<keyword evidence="2" id="KW-1133">Transmembrane helix</keyword>
<feature type="region of interest" description="Disordered" evidence="1">
    <location>
        <begin position="1"/>
        <end position="21"/>
    </location>
</feature>
<name>X6N6S4_RETFI</name>
<evidence type="ECO:0000313" key="3">
    <source>
        <dbReference type="EMBL" id="ETO21434.1"/>
    </source>
</evidence>
<sequence>MDPLNTTEKVSKSSETDKTEQYKKVQTVSCNKLVSVEEANDLTNSPCVNTSESRTGEKVRLQQSYIEDMQQINENLRNQIKVRFTSVFFFFNCCRNKTKKKRCSESAAEHSVGRHKDDTREQNVALANNEHDNIGEWTNEFEQTGKDYSEDQFKRLIDSMQLQISNLKSDNKFLQVLFFLFVFILFCSFYLYLFFLGGGCNFQIGQYLLFVLTASIKMLEGKKAQRRHVILIPNTMIIFF</sequence>
<feature type="compositionally biased region" description="Basic and acidic residues" evidence="1">
    <location>
        <begin position="9"/>
        <end position="21"/>
    </location>
</feature>
<feature type="transmembrane region" description="Helical" evidence="2">
    <location>
        <begin position="201"/>
        <end position="219"/>
    </location>
</feature>
<keyword evidence="4" id="KW-1185">Reference proteome</keyword>
<protein>
    <submittedName>
        <fullName evidence="3">Uncharacterized protein</fullName>
    </submittedName>
</protein>
<evidence type="ECO:0000256" key="2">
    <source>
        <dbReference type="SAM" id="Phobius"/>
    </source>
</evidence>
<evidence type="ECO:0000313" key="4">
    <source>
        <dbReference type="Proteomes" id="UP000023152"/>
    </source>
</evidence>
<dbReference type="AlphaFoldDB" id="X6N6S4"/>
<accession>X6N6S4</accession>